<evidence type="ECO:0000313" key="1">
    <source>
        <dbReference type="EMBL" id="MDR6240060.1"/>
    </source>
</evidence>
<keyword evidence="2" id="KW-1185">Reference proteome</keyword>
<name>A0AAE3XQ87_9BACT</name>
<dbReference type="AlphaFoldDB" id="A0AAE3XQ87"/>
<comment type="caution">
    <text evidence="1">The sequence shown here is derived from an EMBL/GenBank/DDBJ whole genome shotgun (WGS) entry which is preliminary data.</text>
</comment>
<evidence type="ECO:0000313" key="2">
    <source>
        <dbReference type="Proteomes" id="UP001185092"/>
    </source>
</evidence>
<protein>
    <submittedName>
        <fullName evidence="1">Uncharacterized protein</fullName>
    </submittedName>
</protein>
<organism evidence="1 2">
    <name type="scientific">Aureibacter tunicatorum</name>
    <dbReference type="NCBI Taxonomy" id="866807"/>
    <lineage>
        <taxon>Bacteria</taxon>
        <taxon>Pseudomonadati</taxon>
        <taxon>Bacteroidota</taxon>
        <taxon>Cytophagia</taxon>
        <taxon>Cytophagales</taxon>
        <taxon>Persicobacteraceae</taxon>
        <taxon>Aureibacter</taxon>
    </lineage>
</organism>
<reference evidence="1" key="1">
    <citation type="submission" date="2023-07" db="EMBL/GenBank/DDBJ databases">
        <title>Genomic Encyclopedia of Type Strains, Phase IV (KMG-IV): sequencing the most valuable type-strain genomes for metagenomic binning, comparative biology and taxonomic classification.</title>
        <authorList>
            <person name="Goeker M."/>
        </authorList>
    </citation>
    <scope>NUCLEOTIDE SEQUENCE</scope>
    <source>
        <strain evidence="1">DSM 26174</strain>
    </source>
</reference>
<dbReference type="EMBL" id="JAVDQD010000003">
    <property type="protein sequence ID" value="MDR6240060.1"/>
    <property type="molecule type" value="Genomic_DNA"/>
</dbReference>
<dbReference type="RefSeq" id="WP_309939891.1">
    <property type="nucleotide sequence ID" value="NZ_AP025305.1"/>
</dbReference>
<gene>
    <name evidence="1" type="ORF">HNQ88_003108</name>
</gene>
<sequence length="297" mass="34828">MSMVIYLGCLRSIVKNITILVFLMLVCCSLLSCQLENEEYVESETVYPLFDEILIEKGSSSTRKRQLIKSIISDEYYPMTLDYCDPLMDSLSKSVRDFFFQSKTQEISLFSNPYKKMYDSLKVQIDSILVSEGINHENFFNEDELKSNFFAKKRIRENYYRAYNLTNAIDAYYSFKLENIIEIEKELTLHSHNFSYYPNFDSVRVGDEFELIIKYYNYNNLDRLADFSHLNTEVIVNDNLVDISTETFGSSLLIKFTPLDTGKHFIKGDFQLSFEIIPDSIFDQSFSTYINVYTKNN</sequence>
<proteinExistence type="predicted"/>
<dbReference type="Proteomes" id="UP001185092">
    <property type="component" value="Unassembled WGS sequence"/>
</dbReference>
<accession>A0AAE3XQ87</accession>